<protein>
    <recommendedName>
        <fullName evidence="11">PGG domain-containing protein</fullName>
    </recommendedName>
</protein>
<proteinExistence type="predicted"/>
<keyword evidence="3" id="KW-0677">Repeat</keyword>
<feature type="transmembrane region" description="Helical" evidence="10">
    <location>
        <begin position="409"/>
        <end position="432"/>
    </location>
</feature>
<keyword evidence="6 10" id="KW-0472">Membrane</keyword>
<evidence type="ECO:0000256" key="7">
    <source>
        <dbReference type="PROSITE-ProRule" id="PRU00023"/>
    </source>
</evidence>
<feature type="transmembrane region" description="Helical" evidence="10">
    <location>
        <begin position="370"/>
        <end position="389"/>
    </location>
</feature>
<comment type="subcellular location">
    <subcellularLocation>
        <location evidence="1">Membrane</location>
        <topology evidence="1">Multi-pass membrane protein</topology>
    </subcellularLocation>
</comment>
<dbReference type="GO" id="GO:0005886">
    <property type="term" value="C:plasma membrane"/>
    <property type="evidence" value="ECO:0007669"/>
    <property type="project" value="TreeGrafter"/>
</dbReference>
<dbReference type="InterPro" id="IPR002110">
    <property type="entry name" value="Ankyrin_rpt"/>
</dbReference>
<keyword evidence="5 7" id="KW-0040">ANK repeat</keyword>
<dbReference type="Gene3D" id="1.25.40.20">
    <property type="entry name" value="Ankyrin repeat-containing domain"/>
    <property type="match status" value="3"/>
</dbReference>
<feature type="compositionally biased region" description="Basic and acidic residues" evidence="9">
    <location>
        <begin position="337"/>
        <end position="349"/>
    </location>
</feature>
<dbReference type="Pfam" id="PF12796">
    <property type="entry name" value="Ank_2"/>
    <property type="match status" value="2"/>
</dbReference>
<sequence>MVTKAIIESNMDAFKDIIKQDEQVLERRFGNATVLHLASKIGNVEMVSVILEVRPELVAAENNNSETPIHEACRVGHENVVRLLMEKNQWVASKVNRDNQSALFLACSYGHLDVVNFLLNHTSWLLDVVDEAACLHVAALKGRTEIAKKLLEKCNDLANQKDINGSLALHCACRRGELEISKMLLGMNPDQALQFDNNGYTPLHLATMNGNVAILQEFASMAPLSFLLLSKHGENVFHLTLRFKHLNAFKYVDGILKGTYLFYQPDKFGYTVQHLAQIEGFHQFEEYITGETKELTNHQKGARTNTSEVHVEPTPLEVETQSIKELEMDRSNSSISSDKEEPRIKTDKNRPKKEHMKLHREALQNARNTITVVAVLIATVTFTAGINPPGGVYQDGPLKGKSIMGKKRAFKIFAISNHIALFVSMCIIVVLVSIIPFRRRPQKLILAAAHKTIWVAISFMAVSYIAATWVIMPIPYDQHNLTWTFEALISICAGTLGLTFFSLGVMFIRHRLKKQKWRMKKLQLILKNARENNHDLSLSTNSDVNDFQKTGFYAI</sequence>
<keyword evidence="8" id="KW-0175">Coiled coil</keyword>
<evidence type="ECO:0000256" key="5">
    <source>
        <dbReference type="ARBA" id="ARBA00023043"/>
    </source>
</evidence>
<gene>
    <name evidence="12" type="ORF">QVD17_11046</name>
</gene>
<evidence type="ECO:0000313" key="13">
    <source>
        <dbReference type="Proteomes" id="UP001229421"/>
    </source>
</evidence>
<comment type="caution">
    <text evidence="12">The sequence shown here is derived from an EMBL/GenBank/DDBJ whole genome shotgun (WGS) entry which is preliminary data.</text>
</comment>
<dbReference type="PANTHER" id="PTHR24186:SF38">
    <property type="entry name" value="ANKYRIN REPEAT FAMILY PROTEIN"/>
    <property type="match status" value="1"/>
</dbReference>
<keyword evidence="2 10" id="KW-0812">Transmembrane</keyword>
<dbReference type="AlphaFoldDB" id="A0AAD8L3Y7"/>
<dbReference type="InterPro" id="IPR026961">
    <property type="entry name" value="PGG_dom"/>
</dbReference>
<feature type="repeat" description="ANK" evidence="7">
    <location>
        <begin position="198"/>
        <end position="216"/>
    </location>
</feature>
<evidence type="ECO:0000256" key="10">
    <source>
        <dbReference type="SAM" id="Phobius"/>
    </source>
</evidence>
<feature type="repeat" description="ANK" evidence="7">
    <location>
        <begin position="64"/>
        <end position="88"/>
    </location>
</feature>
<dbReference type="SUPFAM" id="SSF48403">
    <property type="entry name" value="Ankyrin repeat"/>
    <property type="match status" value="1"/>
</dbReference>
<dbReference type="EMBL" id="JAUHHV010000002">
    <property type="protein sequence ID" value="KAK1434128.1"/>
    <property type="molecule type" value="Genomic_DNA"/>
</dbReference>
<feature type="region of interest" description="Disordered" evidence="9">
    <location>
        <begin position="327"/>
        <end position="355"/>
    </location>
</feature>
<evidence type="ECO:0000256" key="9">
    <source>
        <dbReference type="SAM" id="MobiDB-lite"/>
    </source>
</evidence>
<evidence type="ECO:0000313" key="12">
    <source>
        <dbReference type="EMBL" id="KAK1434128.1"/>
    </source>
</evidence>
<dbReference type="SMART" id="SM00248">
    <property type="entry name" value="ANK"/>
    <property type="match status" value="6"/>
</dbReference>
<reference evidence="12" key="1">
    <citation type="journal article" date="2023" name="bioRxiv">
        <title>Improved chromosome-level genome assembly for marigold (Tagetes erecta).</title>
        <authorList>
            <person name="Jiang F."/>
            <person name="Yuan L."/>
            <person name="Wang S."/>
            <person name="Wang H."/>
            <person name="Xu D."/>
            <person name="Wang A."/>
            <person name="Fan W."/>
        </authorList>
    </citation>
    <scope>NUCLEOTIDE SEQUENCE</scope>
    <source>
        <strain evidence="12">WSJ</strain>
        <tissue evidence="12">Leaf</tissue>
    </source>
</reference>
<dbReference type="Proteomes" id="UP001229421">
    <property type="component" value="Unassembled WGS sequence"/>
</dbReference>
<evidence type="ECO:0000256" key="2">
    <source>
        <dbReference type="ARBA" id="ARBA00022692"/>
    </source>
</evidence>
<dbReference type="PANTHER" id="PTHR24186">
    <property type="entry name" value="PROTEIN PHOSPHATASE 1 REGULATORY SUBUNIT"/>
    <property type="match status" value="1"/>
</dbReference>
<accession>A0AAD8L3Y7</accession>
<evidence type="ECO:0000256" key="3">
    <source>
        <dbReference type="ARBA" id="ARBA00022737"/>
    </source>
</evidence>
<keyword evidence="13" id="KW-1185">Reference proteome</keyword>
<evidence type="ECO:0000256" key="1">
    <source>
        <dbReference type="ARBA" id="ARBA00004141"/>
    </source>
</evidence>
<dbReference type="Pfam" id="PF13962">
    <property type="entry name" value="PGG"/>
    <property type="match status" value="1"/>
</dbReference>
<feature type="domain" description="PGG" evidence="11">
    <location>
        <begin position="361"/>
        <end position="470"/>
    </location>
</feature>
<keyword evidence="4 10" id="KW-1133">Transmembrane helix</keyword>
<evidence type="ECO:0000259" key="11">
    <source>
        <dbReference type="Pfam" id="PF13962"/>
    </source>
</evidence>
<evidence type="ECO:0000256" key="8">
    <source>
        <dbReference type="SAM" id="Coils"/>
    </source>
</evidence>
<dbReference type="InterPro" id="IPR036770">
    <property type="entry name" value="Ankyrin_rpt-contain_sf"/>
</dbReference>
<dbReference type="PROSITE" id="PS50088">
    <property type="entry name" value="ANK_REPEAT"/>
    <property type="match status" value="2"/>
</dbReference>
<organism evidence="12 13">
    <name type="scientific">Tagetes erecta</name>
    <name type="common">African marigold</name>
    <dbReference type="NCBI Taxonomy" id="13708"/>
    <lineage>
        <taxon>Eukaryota</taxon>
        <taxon>Viridiplantae</taxon>
        <taxon>Streptophyta</taxon>
        <taxon>Embryophyta</taxon>
        <taxon>Tracheophyta</taxon>
        <taxon>Spermatophyta</taxon>
        <taxon>Magnoliopsida</taxon>
        <taxon>eudicotyledons</taxon>
        <taxon>Gunneridae</taxon>
        <taxon>Pentapetalae</taxon>
        <taxon>asterids</taxon>
        <taxon>campanulids</taxon>
        <taxon>Asterales</taxon>
        <taxon>Asteraceae</taxon>
        <taxon>Asteroideae</taxon>
        <taxon>Heliantheae alliance</taxon>
        <taxon>Tageteae</taxon>
        <taxon>Tagetes</taxon>
    </lineage>
</organism>
<feature type="coiled-coil region" evidence="8">
    <location>
        <begin position="512"/>
        <end position="539"/>
    </location>
</feature>
<dbReference type="PROSITE" id="PS50297">
    <property type="entry name" value="ANK_REP_REGION"/>
    <property type="match status" value="2"/>
</dbReference>
<name>A0AAD8L3Y7_TARER</name>
<feature type="transmembrane region" description="Helical" evidence="10">
    <location>
        <begin position="453"/>
        <end position="476"/>
    </location>
</feature>
<evidence type="ECO:0000256" key="6">
    <source>
        <dbReference type="ARBA" id="ARBA00023136"/>
    </source>
</evidence>
<evidence type="ECO:0000256" key="4">
    <source>
        <dbReference type="ARBA" id="ARBA00022989"/>
    </source>
</evidence>
<feature type="transmembrane region" description="Helical" evidence="10">
    <location>
        <begin position="488"/>
        <end position="508"/>
    </location>
</feature>